<dbReference type="EMBL" id="KK583258">
    <property type="protein sequence ID" value="KDO23053.1"/>
    <property type="molecule type" value="Genomic_DNA"/>
</dbReference>
<dbReference type="InterPro" id="IPR051707">
    <property type="entry name" value="PI-Interact_SigTrans_Reg"/>
</dbReference>
<dbReference type="Gene3D" id="2.30.29.30">
    <property type="entry name" value="Pleckstrin-homology domain (PH domain)/Phosphotyrosine-binding domain (PTB)"/>
    <property type="match status" value="5"/>
</dbReference>
<evidence type="ECO:0000313" key="3">
    <source>
        <dbReference type="EMBL" id="KDO23053.1"/>
    </source>
</evidence>
<dbReference type="SUPFAM" id="SSF50729">
    <property type="entry name" value="PH domain-like"/>
    <property type="match status" value="5"/>
</dbReference>
<name>A0A067BXP9_SAPPC</name>
<feature type="region of interest" description="Disordered" evidence="1">
    <location>
        <begin position="568"/>
        <end position="605"/>
    </location>
</feature>
<dbReference type="KEGG" id="spar:SPRG_11900"/>
<proteinExistence type="predicted"/>
<dbReference type="VEuPathDB" id="FungiDB:SPRG_11900"/>
<dbReference type="Pfam" id="PF00169">
    <property type="entry name" value="PH"/>
    <property type="match status" value="3"/>
</dbReference>
<feature type="domain" description="PH" evidence="2">
    <location>
        <begin position="139"/>
        <end position="326"/>
    </location>
</feature>
<dbReference type="SMART" id="SM00233">
    <property type="entry name" value="PH"/>
    <property type="match status" value="5"/>
</dbReference>
<dbReference type="CDD" id="cd00821">
    <property type="entry name" value="PH"/>
    <property type="match status" value="2"/>
</dbReference>
<dbReference type="InterPro" id="IPR011993">
    <property type="entry name" value="PH-like_dom_sf"/>
</dbReference>
<evidence type="ECO:0000256" key="1">
    <source>
        <dbReference type="SAM" id="MobiDB-lite"/>
    </source>
</evidence>
<feature type="domain" description="PH" evidence="2">
    <location>
        <begin position="334"/>
        <end position="506"/>
    </location>
</feature>
<dbReference type="RefSeq" id="XP_012206170.1">
    <property type="nucleotide sequence ID" value="XM_012350780.1"/>
</dbReference>
<accession>A0A067BXP9</accession>
<organism evidence="3 4">
    <name type="scientific">Saprolegnia parasitica (strain CBS 223.65)</name>
    <dbReference type="NCBI Taxonomy" id="695850"/>
    <lineage>
        <taxon>Eukaryota</taxon>
        <taxon>Sar</taxon>
        <taxon>Stramenopiles</taxon>
        <taxon>Oomycota</taxon>
        <taxon>Saprolegniomycetes</taxon>
        <taxon>Saprolegniales</taxon>
        <taxon>Saprolegniaceae</taxon>
        <taxon>Saprolegnia</taxon>
    </lineage>
</organism>
<dbReference type="PANTHER" id="PTHR14336">
    <property type="entry name" value="TANDEM PH DOMAIN CONTAINING PROTEIN"/>
    <property type="match status" value="1"/>
</dbReference>
<evidence type="ECO:0000313" key="4">
    <source>
        <dbReference type="Proteomes" id="UP000030745"/>
    </source>
</evidence>
<evidence type="ECO:0000259" key="2">
    <source>
        <dbReference type="PROSITE" id="PS50003"/>
    </source>
</evidence>
<keyword evidence="4" id="KW-1185">Reference proteome</keyword>
<gene>
    <name evidence="3" type="ORF">SPRG_11900</name>
</gene>
<dbReference type="OMA" id="CVRTLPK"/>
<protein>
    <recommendedName>
        <fullName evidence="2">PH domain-containing protein</fullName>
    </recommendedName>
</protein>
<dbReference type="InterPro" id="IPR001849">
    <property type="entry name" value="PH_domain"/>
</dbReference>
<reference evidence="3 4" key="1">
    <citation type="journal article" date="2013" name="PLoS Genet.">
        <title>Distinctive expansion of potential virulence genes in the genome of the oomycete fish pathogen Saprolegnia parasitica.</title>
        <authorList>
            <person name="Jiang R.H."/>
            <person name="de Bruijn I."/>
            <person name="Haas B.J."/>
            <person name="Belmonte R."/>
            <person name="Lobach L."/>
            <person name="Christie J."/>
            <person name="van den Ackerveken G."/>
            <person name="Bottin A."/>
            <person name="Bulone V."/>
            <person name="Diaz-Moreno S.M."/>
            <person name="Dumas B."/>
            <person name="Fan L."/>
            <person name="Gaulin E."/>
            <person name="Govers F."/>
            <person name="Grenville-Briggs L.J."/>
            <person name="Horner N.R."/>
            <person name="Levin J.Z."/>
            <person name="Mammella M."/>
            <person name="Meijer H.J."/>
            <person name="Morris P."/>
            <person name="Nusbaum C."/>
            <person name="Oome S."/>
            <person name="Phillips A.J."/>
            <person name="van Rooyen D."/>
            <person name="Rzeszutek E."/>
            <person name="Saraiva M."/>
            <person name="Secombes C.J."/>
            <person name="Seidl M.F."/>
            <person name="Snel B."/>
            <person name="Stassen J.H."/>
            <person name="Sykes S."/>
            <person name="Tripathy S."/>
            <person name="van den Berg H."/>
            <person name="Vega-Arreguin J.C."/>
            <person name="Wawra S."/>
            <person name="Young S.K."/>
            <person name="Zeng Q."/>
            <person name="Dieguez-Uribeondo J."/>
            <person name="Russ C."/>
            <person name="Tyler B.M."/>
            <person name="van West P."/>
        </authorList>
    </citation>
    <scope>NUCLEOTIDE SEQUENCE [LARGE SCALE GENOMIC DNA]</scope>
    <source>
        <strain evidence="3 4">CBS 223.65</strain>
    </source>
</reference>
<dbReference type="OrthoDB" id="185175at2759"/>
<feature type="compositionally biased region" description="Polar residues" evidence="1">
    <location>
        <begin position="592"/>
        <end position="605"/>
    </location>
</feature>
<sequence>MVGDWSGFVFKQGALIKSWKKRFLVVQGRHVTYYDRSVHEPNPREKGSLVLVDVTQNFGLKNGLVLHDVKGRQMKMYTLSATDLDECFTALQAACGANARPSLLDVRASSIASDRASLVVRRDTHVGAPVVCVVDGGGTTIQRGWLYKEGQRVRNWKRRFFVLTGDHVAYFAKQGENPKGEGRVCGVSLDMHKPLGMLLQLDANDRVLRVAAETNDALARWHAAFTACVRTLPKPRLCGYLLKKGRTVKAWRKRYFSIDGVSNQLSYSDADGAPPKGFGHVVDVCVNTKRPFALYIHLASGRRLAVAGSTQAEADTWLAVLEDIAADVPMQCVDGSHMGWLQKEGSGVKSWKRRFFTLHGRSLVYRKSLDSAPLGDGVVTAATPGTARAFAIDIALASGRVLVVAANSARDRELWLSALAVVTGHVLVLDGVAWTRRFAVLEGPTLCIYDSDQMTAGVMQGDVMHVSDDASWSAEVTLSSGRQVVLAADGDATIDAWRTALRAAMTAADTVVSSASWSTLDADEDKSSSSDDAVIPLLSHSDLTDIFNTSDLALLDTSPSNLMDLLDARSNDDDDDSVASVNGSDPRCAMQRQGSVESTYSEFED</sequence>
<dbReference type="GeneID" id="24133909"/>
<dbReference type="Proteomes" id="UP000030745">
    <property type="component" value="Unassembled WGS sequence"/>
</dbReference>
<dbReference type="AlphaFoldDB" id="A0A067BXP9"/>
<dbReference type="PROSITE" id="PS50003">
    <property type="entry name" value="PH_DOMAIN"/>
    <property type="match status" value="2"/>
</dbReference>